<accession>E2BS94</accession>
<sequence length="36" mass="4353">HLWDNLGRKVRNHVPAPQSLPELRRVFEIDERSHFC</sequence>
<dbReference type="AlphaFoldDB" id="E2BS94"/>
<proteinExistence type="predicted"/>
<evidence type="ECO:0000313" key="2">
    <source>
        <dbReference type="Proteomes" id="UP000008237"/>
    </source>
</evidence>
<dbReference type="EMBL" id="GL450153">
    <property type="protein sequence ID" value="EFN81432.1"/>
    <property type="molecule type" value="Genomic_DNA"/>
</dbReference>
<gene>
    <name evidence="1" type="ORF">EAI_04919</name>
</gene>
<feature type="non-terminal residue" evidence="1">
    <location>
        <position position="36"/>
    </location>
</feature>
<dbReference type="InParanoid" id="E2BS94"/>
<feature type="non-terminal residue" evidence="1">
    <location>
        <position position="1"/>
    </location>
</feature>
<keyword evidence="2" id="KW-1185">Reference proteome</keyword>
<evidence type="ECO:0000313" key="1">
    <source>
        <dbReference type="EMBL" id="EFN81432.1"/>
    </source>
</evidence>
<name>E2BS94_HARSA</name>
<organism evidence="2">
    <name type="scientific">Harpegnathos saltator</name>
    <name type="common">Jerdon's jumping ant</name>
    <dbReference type="NCBI Taxonomy" id="610380"/>
    <lineage>
        <taxon>Eukaryota</taxon>
        <taxon>Metazoa</taxon>
        <taxon>Ecdysozoa</taxon>
        <taxon>Arthropoda</taxon>
        <taxon>Hexapoda</taxon>
        <taxon>Insecta</taxon>
        <taxon>Pterygota</taxon>
        <taxon>Neoptera</taxon>
        <taxon>Endopterygota</taxon>
        <taxon>Hymenoptera</taxon>
        <taxon>Apocrita</taxon>
        <taxon>Aculeata</taxon>
        <taxon>Formicoidea</taxon>
        <taxon>Formicidae</taxon>
        <taxon>Ponerinae</taxon>
        <taxon>Ponerini</taxon>
        <taxon>Harpegnathos</taxon>
    </lineage>
</organism>
<dbReference type="Proteomes" id="UP000008237">
    <property type="component" value="Unassembled WGS sequence"/>
</dbReference>
<protein>
    <submittedName>
        <fullName evidence="1">Uncharacterized protein</fullName>
    </submittedName>
</protein>
<reference evidence="1 2" key="1">
    <citation type="journal article" date="2010" name="Science">
        <title>Genomic comparison of the ants Camponotus floridanus and Harpegnathos saltator.</title>
        <authorList>
            <person name="Bonasio R."/>
            <person name="Zhang G."/>
            <person name="Ye C."/>
            <person name="Mutti N.S."/>
            <person name="Fang X."/>
            <person name="Qin N."/>
            <person name="Donahue G."/>
            <person name="Yang P."/>
            <person name="Li Q."/>
            <person name="Li C."/>
            <person name="Zhang P."/>
            <person name="Huang Z."/>
            <person name="Berger S.L."/>
            <person name="Reinberg D."/>
            <person name="Wang J."/>
            <person name="Liebig J."/>
        </authorList>
    </citation>
    <scope>NUCLEOTIDE SEQUENCE [LARGE SCALE GENOMIC DNA]</scope>
    <source>
        <strain evidence="1 2">R22 G/1</strain>
    </source>
</reference>